<evidence type="ECO:0000256" key="5">
    <source>
        <dbReference type="ARBA" id="ARBA00022989"/>
    </source>
</evidence>
<evidence type="ECO:0000256" key="7">
    <source>
        <dbReference type="ARBA" id="ARBA00023136"/>
    </source>
</evidence>
<comment type="similarity">
    <text evidence="2 9">Belongs to the mitochondrial carrier (TC 2.A.29) family.</text>
</comment>
<comment type="caution">
    <text evidence="13">The sequence shown here is derived from an EMBL/GenBank/DDBJ whole genome shotgun (WGS) entry which is preliminary data.</text>
</comment>
<evidence type="ECO:0000256" key="2">
    <source>
        <dbReference type="ARBA" id="ARBA00006375"/>
    </source>
</evidence>
<dbReference type="PROSITE" id="PS51257">
    <property type="entry name" value="PROKAR_LIPOPROTEIN"/>
    <property type="match status" value="1"/>
</dbReference>
<evidence type="ECO:0000313" key="13">
    <source>
        <dbReference type="EMBL" id="CAF4197961.1"/>
    </source>
</evidence>
<feature type="transmembrane region" description="Helical" evidence="10">
    <location>
        <begin position="288"/>
        <end position="310"/>
    </location>
</feature>
<dbReference type="AlphaFoldDB" id="A0A820AYQ6"/>
<evidence type="ECO:0000256" key="10">
    <source>
        <dbReference type="SAM" id="Phobius"/>
    </source>
</evidence>
<dbReference type="GO" id="GO:0005743">
    <property type="term" value="C:mitochondrial inner membrane"/>
    <property type="evidence" value="ECO:0007669"/>
    <property type="project" value="UniProtKB-SubCell"/>
</dbReference>
<evidence type="ECO:0000256" key="3">
    <source>
        <dbReference type="ARBA" id="ARBA00022692"/>
    </source>
</evidence>
<dbReference type="Gene3D" id="1.50.40.10">
    <property type="entry name" value="Mitochondrial carrier domain"/>
    <property type="match status" value="1"/>
</dbReference>
<dbReference type="EMBL" id="CAJNRG010015557">
    <property type="protein sequence ID" value="CAF2171953.1"/>
    <property type="molecule type" value="Genomic_DNA"/>
</dbReference>
<dbReference type="InterPro" id="IPR018108">
    <property type="entry name" value="MCP_transmembrane"/>
</dbReference>
<evidence type="ECO:0000256" key="8">
    <source>
        <dbReference type="PROSITE-ProRule" id="PRU00282"/>
    </source>
</evidence>
<evidence type="ECO:0000256" key="9">
    <source>
        <dbReference type="RuleBase" id="RU000488"/>
    </source>
</evidence>
<dbReference type="GO" id="GO:0005313">
    <property type="term" value="F:L-glutamate transmembrane transporter activity"/>
    <property type="evidence" value="ECO:0007669"/>
    <property type="project" value="TreeGrafter"/>
</dbReference>
<feature type="repeat" description="Solcar" evidence="8">
    <location>
        <begin position="126"/>
        <end position="215"/>
    </location>
</feature>
<evidence type="ECO:0000313" key="11">
    <source>
        <dbReference type="EMBL" id="CAF2171953.1"/>
    </source>
</evidence>
<keyword evidence="6" id="KW-0496">Mitochondrion</keyword>
<keyword evidence="9" id="KW-0813">Transport</keyword>
<feature type="repeat" description="Solcar" evidence="8">
    <location>
        <begin position="224"/>
        <end position="313"/>
    </location>
</feature>
<dbReference type="InterPro" id="IPR051028">
    <property type="entry name" value="Mito_Solute_Carrier"/>
</dbReference>
<comment type="subcellular location">
    <subcellularLocation>
        <location evidence="1">Mitochondrion inner membrane</location>
        <topology evidence="1">Multi-pass membrane protein</topology>
    </subcellularLocation>
</comment>
<dbReference type="EMBL" id="CAJOBG010006802">
    <property type="protein sequence ID" value="CAF4197961.1"/>
    <property type="molecule type" value="Genomic_DNA"/>
</dbReference>
<dbReference type="GO" id="GO:0015183">
    <property type="term" value="F:L-aspartate transmembrane transporter activity"/>
    <property type="evidence" value="ECO:0007669"/>
    <property type="project" value="TreeGrafter"/>
</dbReference>
<dbReference type="Proteomes" id="UP000663866">
    <property type="component" value="Unassembled WGS sequence"/>
</dbReference>
<keyword evidence="5 10" id="KW-1133">Transmembrane helix</keyword>
<sequence>MSTKTEKDFQLKEQIINASSAGLIGISCVYPLNLMKITLQSKPVTIDKERTYKKLLVSNNVYNFLSTWKKSHFRFNCGREIFQRHGLRGLYNGFTVNAFFITPEKTIKLVVNDYLCAKLQKKNEPLSLYQRMLAGAGAGTCQLIVTVPMELLIIRKVTTTGSGVNIEITSAWHHAMETIRQKSFLGLYKGAVATWNRDVFFSVIYFPLFAYLNNRGRSLETDKAPFYHTLMSGICAGAVSGYLATPFDVIKTRIQSGDPQFKNAYNGVIDCAKKIYLNEHPKTFMNTAVLRAMVIAPMFGILQMVFYIGIGKAVLRTDEPKS</sequence>
<feature type="repeat" description="Solcar" evidence="8">
    <location>
        <begin position="9"/>
        <end position="118"/>
    </location>
</feature>
<dbReference type="SUPFAM" id="SSF103506">
    <property type="entry name" value="Mitochondrial carrier"/>
    <property type="match status" value="1"/>
</dbReference>
<name>A0A820AYQ6_9BILA</name>
<dbReference type="EMBL" id="CAJOBF010004286">
    <property type="protein sequence ID" value="CAF4131676.1"/>
    <property type="molecule type" value="Genomic_DNA"/>
</dbReference>
<dbReference type="PANTHER" id="PTHR45678:SF5">
    <property type="entry name" value="AT03939P-RELATED"/>
    <property type="match status" value="1"/>
</dbReference>
<gene>
    <name evidence="13" type="ORF">OVN521_LOCUS26227</name>
    <name evidence="12" type="ORF">UXM345_LOCUS24028</name>
    <name evidence="11" type="ORF">XDN619_LOCUS31249</name>
</gene>
<dbReference type="Pfam" id="PF00153">
    <property type="entry name" value="Mito_carr"/>
    <property type="match status" value="3"/>
</dbReference>
<proteinExistence type="inferred from homology"/>
<dbReference type="Proteomes" id="UP000663887">
    <property type="component" value="Unassembled WGS sequence"/>
</dbReference>
<feature type="transmembrane region" description="Helical" evidence="10">
    <location>
        <begin position="15"/>
        <end position="32"/>
    </location>
</feature>
<evidence type="ECO:0000313" key="14">
    <source>
        <dbReference type="Proteomes" id="UP000663866"/>
    </source>
</evidence>
<protein>
    <recommendedName>
        <fullName evidence="15">Mitochondrial carrier protein</fullName>
    </recommendedName>
</protein>
<dbReference type="GO" id="GO:0043490">
    <property type="term" value="P:malate-aspartate shuttle"/>
    <property type="evidence" value="ECO:0007669"/>
    <property type="project" value="TreeGrafter"/>
</dbReference>
<accession>A0A820AYQ6</accession>
<evidence type="ECO:0000313" key="12">
    <source>
        <dbReference type="EMBL" id="CAF4131676.1"/>
    </source>
</evidence>
<keyword evidence="7 8" id="KW-0472">Membrane</keyword>
<reference evidence="13" key="1">
    <citation type="submission" date="2021-02" db="EMBL/GenBank/DDBJ databases">
        <authorList>
            <person name="Nowell W R."/>
        </authorList>
    </citation>
    <scope>NUCLEOTIDE SEQUENCE</scope>
</reference>
<organism evidence="13 14">
    <name type="scientific">Rotaria magnacalcarata</name>
    <dbReference type="NCBI Taxonomy" id="392030"/>
    <lineage>
        <taxon>Eukaryota</taxon>
        <taxon>Metazoa</taxon>
        <taxon>Spiralia</taxon>
        <taxon>Gnathifera</taxon>
        <taxon>Rotifera</taxon>
        <taxon>Eurotatoria</taxon>
        <taxon>Bdelloidea</taxon>
        <taxon>Philodinida</taxon>
        <taxon>Philodinidae</taxon>
        <taxon>Rotaria</taxon>
    </lineage>
</organism>
<dbReference type="InterPro" id="IPR023395">
    <property type="entry name" value="MCP_dom_sf"/>
</dbReference>
<keyword evidence="3 8" id="KW-0812">Transmembrane</keyword>
<keyword evidence="14" id="KW-1185">Reference proteome</keyword>
<evidence type="ECO:0000256" key="4">
    <source>
        <dbReference type="ARBA" id="ARBA00022792"/>
    </source>
</evidence>
<dbReference type="Proteomes" id="UP000663842">
    <property type="component" value="Unassembled WGS sequence"/>
</dbReference>
<evidence type="ECO:0000256" key="1">
    <source>
        <dbReference type="ARBA" id="ARBA00004448"/>
    </source>
</evidence>
<keyword evidence="4" id="KW-0999">Mitochondrion inner membrane</keyword>
<evidence type="ECO:0000256" key="6">
    <source>
        <dbReference type="ARBA" id="ARBA00023128"/>
    </source>
</evidence>
<dbReference type="PROSITE" id="PS50920">
    <property type="entry name" value="SOLCAR"/>
    <property type="match status" value="3"/>
</dbReference>
<evidence type="ECO:0008006" key="15">
    <source>
        <dbReference type="Google" id="ProtNLM"/>
    </source>
</evidence>
<dbReference type="PANTHER" id="PTHR45678">
    <property type="entry name" value="MITOCHONDRIAL 2-OXODICARBOXYLATE CARRIER 1-RELATED"/>
    <property type="match status" value="1"/>
</dbReference>